<evidence type="ECO:0000313" key="1">
    <source>
        <dbReference type="EMBL" id="AKJ64469.1"/>
    </source>
</evidence>
<dbReference type="KEGG" id="vbl:L21SP4_01221"/>
<dbReference type="RefSeq" id="WP_052881801.1">
    <property type="nucleotide sequence ID" value="NZ_CP010904.1"/>
</dbReference>
<reference evidence="1 2" key="2">
    <citation type="journal article" date="2016" name="ISME J.">
        <title>Characterization of the first cultured representative of Verrucomicrobia subdivision 5 indicates the proposal of a novel phylum.</title>
        <authorList>
            <person name="Spring S."/>
            <person name="Bunk B."/>
            <person name="Sproer C."/>
            <person name="Schumann P."/>
            <person name="Rohde M."/>
            <person name="Tindall B.J."/>
            <person name="Klenk H.P."/>
        </authorList>
    </citation>
    <scope>NUCLEOTIDE SEQUENCE [LARGE SCALE GENOMIC DNA]</scope>
    <source>
        <strain evidence="1 2">L21-Fru-AB</strain>
    </source>
</reference>
<organism evidence="1 2">
    <name type="scientific">Kiritimatiella glycovorans</name>
    <dbReference type="NCBI Taxonomy" id="1307763"/>
    <lineage>
        <taxon>Bacteria</taxon>
        <taxon>Pseudomonadati</taxon>
        <taxon>Kiritimatiellota</taxon>
        <taxon>Kiritimatiellia</taxon>
        <taxon>Kiritimatiellales</taxon>
        <taxon>Kiritimatiellaceae</taxon>
        <taxon>Kiritimatiella</taxon>
    </lineage>
</organism>
<name>A0A0G3EK08_9BACT</name>
<sequence length="156" mass="16538">MDNRHLNSSFLSVGGESENMFGSLILEPDATVNASLFKLYDYGTVSFQLGEDSVTTINTTKSNATDSNVVDGTVMIDMADLTTNGSYTLIDSASSNVTLTGALIDDIVSAGGTISNASQSTHLDVLNAGTWEWERPFLRSGRALRARRSSDGSSDG</sequence>
<gene>
    <name evidence="1" type="ORF">L21SP4_01221</name>
</gene>
<protein>
    <submittedName>
        <fullName evidence="1">Uncharacterized protein</fullName>
    </submittedName>
</protein>
<dbReference type="AlphaFoldDB" id="A0A0G3EK08"/>
<keyword evidence="2" id="KW-1185">Reference proteome</keyword>
<dbReference type="STRING" id="1307763.L21SP4_01221"/>
<accession>A0A0G3EK08</accession>
<proteinExistence type="predicted"/>
<dbReference type="EMBL" id="CP010904">
    <property type="protein sequence ID" value="AKJ64469.1"/>
    <property type="molecule type" value="Genomic_DNA"/>
</dbReference>
<dbReference type="Proteomes" id="UP000035268">
    <property type="component" value="Chromosome"/>
</dbReference>
<reference evidence="2" key="1">
    <citation type="submission" date="2015-02" db="EMBL/GenBank/DDBJ databases">
        <title>Description and complete genome sequence of the first cultured representative of the subdivision 5 of the Verrucomicrobia phylum.</title>
        <authorList>
            <person name="Spring S."/>
            <person name="Bunk B."/>
            <person name="Sproer C."/>
            <person name="Klenk H.-P."/>
        </authorList>
    </citation>
    <scope>NUCLEOTIDE SEQUENCE [LARGE SCALE GENOMIC DNA]</scope>
    <source>
        <strain evidence="2">L21-Fru-AB</strain>
    </source>
</reference>
<evidence type="ECO:0000313" key="2">
    <source>
        <dbReference type="Proteomes" id="UP000035268"/>
    </source>
</evidence>